<organism evidence="1 2">
    <name type="scientific">Paractinoplanes lichenicola</name>
    <dbReference type="NCBI Taxonomy" id="2802976"/>
    <lineage>
        <taxon>Bacteria</taxon>
        <taxon>Bacillati</taxon>
        <taxon>Actinomycetota</taxon>
        <taxon>Actinomycetes</taxon>
        <taxon>Micromonosporales</taxon>
        <taxon>Micromonosporaceae</taxon>
        <taxon>Paractinoplanes</taxon>
    </lineage>
</organism>
<accession>A0ABS1VYH0</accession>
<name>A0ABS1VYH0_9ACTN</name>
<dbReference type="InterPro" id="IPR058532">
    <property type="entry name" value="YjbR/MT2646/Rv2570-like"/>
</dbReference>
<dbReference type="Proteomes" id="UP000598996">
    <property type="component" value="Unassembled WGS sequence"/>
</dbReference>
<dbReference type="EMBL" id="JAENHO010000011">
    <property type="protein sequence ID" value="MBL7259497.1"/>
    <property type="molecule type" value="Genomic_DNA"/>
</dbReference>
<evidence type="ECO:0000313" key="1">
    <source>
        <dbReference type="EMBL" id="MBL7259497.1"/>
    </source>
</evidence>
<comment type="caution">
    <text evidence="1">The sequence shown here is derived from an EMBL/GenBank/DDBJ whole genome shotgun (WGS) entry which is preliminary data.</text>
</comment>
<reference evidence="1 2" key="1">
    <citation type="submission" date="2021-01" db="EMBL/GenBank/DDBJ databases">
        <title>Actinoplanes sp. nov. LDG1-01 isolated from lichen.</title>
        <authorList>
            <person name="Saeng-In P."/>
            <person name="Phongsopitanun W."/>
            <person name="Kanchanasin P."/>
            <person name="Yuki M."/>
            <person name="Kudo T."/>
            <person name="Ohkuma M."/>
            <person name="Tanasupawat S."/>
        </authorList>
    </citation>
    <scope>NUCLEOTIDE SEQUENCE [LARGE SCALE GENOMIC DNA]</scope>
    <source>
        <strain evidence="1 2">LDG1-01</strain>
    </source>
</reference>
<dbReference type="GO" id="GO:0003677">
    <property type="term" value="F:DNA binding"/>
    <property type="evidence" value="ECO:0007669"/>
    <property type="project" value="UniProtKB-KW"/>
</dbReference>
<evidence type="ECO:0000313" key="2">
    <source>
        <dbReference type="Proteomes" id="UP000598996"/>
    </source>
</evidence>
<keyword evidence="2" id="KW-1185">Reference proteome</keyword>
<proteinExistence type="predicted"/>
<keyword evidence="1" id="KW-0238">DNA-binding</keyword>
<gene>
    <name evidence="1" type="ORF">JKJ07_34790</name>
</gene>
<dbReference type="Pfam" id="PF04237">
    <property type="entry name" value="YjbR"/>
    <property type="match status" value="1"/>
</dbReference>
<sequence>MPDVVVSEGDYPGFAVGGKAFIFFREPRKDAVDPETGERYPDVIAFHVESEDDKQALVLDESTPFFTTPHWNGYRAVLLLARDVGRLSRAELAEIVQDAWLARAPKRAAAAWRAARAG</sequence>
<protein>
    <submittedName>
        <fullName evidence="1">MmcQ/YjbR family DNA-binding protein</fullName>
    </submittedName>
</protein>